<keyword evidence="4 7" id="KW-0812">Transmembrane</keyword>
<comment type="subcellular location">
    <subcellularLocation>
        <location evidence="1">Cell membrane</location>
        <topology evidence="1">Multi-pass membrane protein</topology>
    </subcellularLocation>
</comment>
<dbReference type="RefSeq" id="WP_245972026.1">
    <property type="nucleotide sequence ID" value="NZ_RBIL01000002.1"/>
</dbReference>
<comment type="caution">
    <text evidence="9">The sequence shown here is derived from an EMBL/GenBank/DDBJ whole genome shotgun (WGS) entry which is preliminary data.</text>
</comment>
<feature type="transmembrane region" description="Helical" evidence="7">
    <location>
        <begin position="182"/>
        <end position="204"/>
    </location>
</feature>
<evidence type="ECO:0000256" key="2">
    <source>
        <dbReference type="ARBA" id="ARBA00022448"/>
    </source>
</evidence>
<feature type="domain" description="Major facilitator superfamily (MFS) profile" evidence="8">
    <location>
        <begin position="21"/>
        <end position="404"/>
    </location>
</feature>
<feature type="transmembrane region" description="Helical" evidence="7">
    <location>
        <begin position="261"/>
        <end position="281"/>
    </location>
</feature>
<dbReference type="GO" id="GO:0022857">
    <property type="term" value="F:transmembrane transporter activity"/>
    <property type="evidence" value="ECO:0007669"/>
    <property type="project" value="InterPro"/>
</dbReference>
<dbReference type="SUPFAM" id="SSF103473">
    <property type="entry name" value="MFS general substrate transporter"/>
    <property type="match status" value="1"/>
</dbReference>
<dbReference type="PROSITE" id="PS00216">
    <property type="entry name" value="SUGAR_TRANSPORT_1"/>
    <property type="match status" value="1"/>
</dbReference>
<dbReference type="InterPro" id="IPR036259">
    <property type="entry name" value="MFS_trans_sf"/>
</dbReference>
<sequence length="412" mass="42182">MLSAAVEPSGGARPARRTLSPRLAYALVAAVIGLALFASSTPSPLYAEYRALWGFSSVVLTLVYATYAFGVLLALLLAGRVSDEWGRRPVLIVALGALLLTALLFMVADSVVWLFVARGLQGLATGLALGAASAALLDLHPRRDPAGVGLTNGVVSAGGMGLGVLVSSALVEYAPAPRVLPYVALLMLFAVAFVGAVLMPEPIADRRRPRLTPQRPSIPPVVRRPFLLAALGVVSSWSIGGLFLSLGPQLAATLFHTPNHLVVGLSIFALAGSGAAAQLLFGRTAPWAGAAFGSLALAAGMVLIVLSAAAESAGLFWAGAIIGGGGFGVAFLGALRALSVAIPHEHRAAVMSSFYIVAYLAISVPAIVAGSVVTSLGLQATFEIFGSIIAGLALVVAFEAYRTRPVARVAFA</sequence>
<name>A0A660L4R8_9ACTN</name>
<feature type="transmembrane region" description="Helical" evidence="7">
    <location>
        <begin position="23"/>
        <end position="40"/>
    </location>
</feature>
<keyword evidence="6 7" id="KW-0472">Membrane</keyword>
<feature type="transmembrane region" description="Helical" evidence="7">
    <location>
        <begin position="122"/>
        <end position="139"/>
    </location>
</feature>
<keyword evidence="2" id="KW-0813">Transport</keyword>
<dbReference type="PROSITE" id="PS50850">
    <property type="entry name" value="MFS"/>
    <property type="match status" value="1"/>
</dbReference>
<feature type="transmembrane region" description="Helical" evidence="7">
    <location>
        <begin position="288"/>
        <end position="309"/>
    </location>
</feature>
<evidence type="ECO:0000256" key="6">
    <source>
        <dbReference type="ARBA" id="ARBA00023136"/>
    </source>
</evidence>
<evidence type="ECO:0000313" key="9">
    <source>
        <dbReference type="EMBL" id="RKQ88194.1"/>
    </source>
</evidence>
<feature type="transmembrane region" description="Helical" evidence="7">
    <location>
        <begin position="384"/>
        <end position="401"/>
    </location>
</feature>
<evidence type="ECO:0000256" key="4">
    <source>
        <dbReference type="ARBA" id="ARBA00022692"/>
    </source>
</evidence>
<keyword evidence="5 7" id="KW-1133">Transmembrane helix</keyword>
<gene>
    <name evidence="9" type="ORF">C8N24_6235</name>
</gene>
<feature type="transmembrane region" description="Helical" evidence="7">
    <location>
        <begin position="52"/>
        <end position="78"/>
    </location>
</feature>
<dbReference type="GO" id="GO:0005886">
    <property type="term" value="C:plasma membrane"/>
    <property type="evidence" value="ECO:0007669"/>
    <property type="project" value="UniProtKB-SubCell"/>
</dbReference>
<dbReference type="Pfam" id="PF07690">
    <property type="entry name" value="MFS_1"/>
    <property type="match status" value="1"/>
</dbReference>
<evidence type="ECO:0000259" key="8">
    <source>
        <dbReference type="PROSITE" id="PS50850"/>
    </source>
</evidence>
<proteinExistence type="predicted"/>
<dbReference type="InterPro" id="IPR020846">
    <property type="entry name" value="MFS_dom"/>
</dbReference>
<evidence type="ECO:0000256" key="7">
    <source>
        <dbReference type="SAM" id="Phobius"/>
    </source>
</evidence>
<dbReference type="Proteomes" id="UP000278962">
    <property type="component" value="Unassembled WGS sequence"/>
</dbReference>
<feature type="transmembrane region" description="Helical" evidence="7">
    <location>
        <begin position="315"/>
        <end position="335"/>
    </location>
</feature>
<dbReference type="EMBL" id="RBIL01000002">
    <property type="protein sequence ID" value="RKQ88194.1"/>
    <property type="molecule type" value="Genomic_DNA"/>
</dbReference>
<keyword evidence="3" id="KW-1003">Cell membrane</keyword>
<feature type="transmembrane region" description="Helical" evidence="7">
    <location>
        <begin position="225"/>
        <end position="246"/>
    </location>
</feature>
<feature type="transmembrane region" description="Helical" evidence="7">
    <location>
        <begin position="356"/>
        <end position="378"/>
    </location>
</feature>
<evidence type="ECO:0000256" key="5">
    <source>
        <dbReference type="ARBA" id="ARBA00022989"/>
    </source>
</evidence>
<keyword evidence="10" id="KW-1185">Reference proteome</keyword>
<dbReference type="InterPro" id="IPR011701">
    <property type="entry name" value="MFS"/>
</dbReference>
<feature type="transmembrane region" description="Helical" evidence="7">
    <location>
        <begin position="146"/>
        <end position="170"/>
    </location>
</feature>
<dbReference type="Gene3D" id="1.20.1250.20">
    <property type="entry name" value="MFS general substrate transporter like domains"/>
    <property type="match status" value="1"/>
</dbReference>
<accession>A0A660L4R8</accession>
<protein>
    <submittedName>
        <fullName evidence="9">Putative MFS family arabinose efflux permease</fullName>
    </submittedName>
</protein>
<reference evidence="9 10" key="1">
    <citation type="submission" date="2018-10" db="EMBL/GenBank/DDBJ databases">
        <title>Genomic Encyclopedia of Archaeal and Bacterial Type Strains, Phase II (KMG-II): from individual species to whole genera.</title>
        <authorList>
            <person name="Goeker M."/>
        </authorList>
    </citation>
    <scope>NUCLEOTIDE SEQUENCE [LARGE SCALE GENOMIC DNA]</scope>
    <source>
        <strain evidence="9 10">DSM 14954</strain>
    </source>
</reference>
<evidence type="ECO:0000256" key="1">
    <source>
        <dbReference type="ARBA" id="ARBA00004651"/>
    </source>
</evidence>
<evidence type="ECO:0000313" key="10">
    <source>
        <dbReference type="Proteomes" id="UP000278962"/>
    </source>
</evidence>
<evidence type="ECO:0000256" key="3">
    <source>
        <dbReference type="ARBA" id="ARBA00022475"/>
    </source>
</evidence>
<organism evidence="9 10">
    <name type="scientific">Solirubrobacter pauli</name>
    <dbReference type="NCBI Taxonomy" id="166793"/>
    <lineage>
        <taxon>Bacteria</taxon>
        <taxon>Bacillati</taxon>
        <taxon>Actinomycetota</taxon>
        <taxon>Thermoleophilia</taxon>
        <taxon>Solirubrobacterales</taxon>
        <taxon>Solirubrobacteraceae</taxon>
        <taxon>Solirubrobacter</taxon>
    </lineage>
</organism>
<dbReference type="PANTHER" id="PTHR23517">
    <property type="entry name" value="RESISTANCE PROTEIN MDTM, PUTATIVE-RELATED-RELATED"/>
    <property type="match status" value="1"/>
</dbReference>
<feature type="transmembrane region" description="Helical" evidence="7">
    <location>
        <begin position="90"/>
        <end position="116"/>
    </location>
</feature>
<dbReference type="PANTHER" id="PTHR23517:SF13">
    <property type="entry name" value="MAJOR FACILITATOR SUPERFAMILY MFS_1"/>
    <property type="match status" value="1"/>
</dbReference>
<dbReference type="InterPro" id="IPR005829">
    <property type="entry name" value="Sugar_transporter_CS"/>
</dbReference>
<dbReference type="AlphaFoldDB" id="A0A660L4R8"/>
<dbReference type="InterPro" id="IPR050171">
    <property type="entry name" value="MFS_Transporters"/>
</dbReference>